<evidence type="ECO:0000313" key="5">
    <source>
        <dbReference type="Proteomes" id="UP000260812"/>
    </source>
</evidence>
<dbReference type="OrthoDB" id="9772503at2"/>
<dbReference type="PANTHER" id="PTHR34580:SF1">
    <property type="entry name" value="PROTEIN PAFC"/>
    <property type="match status" value="1"/>
</dbReference>
<organism evidence="3 5">
    <name type="scientific">Eisenbergiella massiliensis</name>
    <dbReference type="NCBI Taxonomy" id="1720294"/>
    <lineage>
        <taxon>Bacteria</taxon>
        <taxon>Bacillati</taxon>
        <taxon>Bacillota</taxon>
        <taxon>Clostridia</taxon>
        <taxon>Lachnospirales</taxon>
        <taxon>Lachnospiraceae</taxon>
        <taxon>Eisenbergiella</taxon>
    </lineage>
</organism>
<proteinExistence type="predicted"/>
<accession>A0A3E3I1F4</accession>
<evidence type="ECO:0000259" key="1">
    <source>
        <dbReference type="Pfam" id="PF13280"/>
    </source>
</evidence>
<reference evidence="3 6" key="1">
    <citation type="submission" date="2018-08" db="EMBL/GenBank/DDBJ databases">
        <title>A genome reference for cultivated species of the human gut microbiota.</title>
        <authorList>
            <person name="Zou Y."/>
            <person name="Xue W."/>
            <person name="Luo G."/>
        </authorList>
    </citation>
    <scope>NUCLEOTIDE SEQUENCE [LARGE SCALE GENOMIC DNA]</scope>
    <source>
        <strain evidence="4 6">AF26-4BH</strain>
        <strain evidence="3">TF05-5AC</strain>
    </source>
</reference>
<evidence type="ECO:0000313" key="6">
    <source>
        <dbReference type="Proteomes" id="UP000261166"/>
    </source>
</evidence>
<dbReference type="EMBL" id="QVLU01000012">
    <property type="protein sequence ID" value="RGE71086.1"/>
    <property type="molecule type" value="Genomic_DNA"/>
</dbReference>
<feature type="domain" description="WCX" evidence="2">
    <location>
        <begin position="250"/>
        <end position="324"/>
    </location>
</feature>
<dbReference type="Pfam" id="PF25583">
    <property type="entry name" value="WCX"/>
    <property type="match status" value="1"/>
</dbReference>
<dbReference type="SUPFAM" id="SSF46785">
    <property type="entry name" value="Winged helix' DNA-binding domain"/>
    <property type="match status" value="1"/>
</dbReference>
<dbReference type="InterPro" id="IPR036390">
    <property type="entry name" value="WH_DNA-bd_sf"/>
</dbReference>
<protein>
    <submittedName>
        <fullName evidence="3">WYL domain-containing protein</fullName>
    </submittedName>
</protein>
<dbReference type="Proteomes" id="UP000261166">
    <property type="component" value="Unassembled WGS sequence"/>
</dbReference>
<dbReference type="InterPro" id="IPR026881">
    <property type="entry name" value="WYL_dom"/>
</dbReference>
<sequence length="336" mass="39176">MPKSSNQKLKLLYLLKILREETDEEHFLNSQQLIERLARWDISAERKSIYDDIARLMDFGYDIVHVKNKAGSGYYMGSREFELPELKLLVDVVQASRFITQRKSRELIQKLEQFVSAKEATQLQRQVYVAGRVKTENESIYYNVDFIHRAIQENRQISFQYMEWTLDRRLVPRKGGERYVISPWALSWNDENYYLIGYDAAADQLKHYRVDKMGSIQLTALEREGGSAFKSFDIAAYTNKTFGMYGGKEETVSLEFADRLIGVVIDRFGKETDIRRLAEGTFRIRVKVAVSGQFFGWLTGLGIQARLTGPPDVVEEYKEYLKKINKLYEEGRFEEA</sequence>
<dbReference type="InterPro" id="IPR057727">
    <property type="entry name" value="WCX_dom"/>
</dbReference>
<dbReference type="InterPro" id="IPR051534">
    <property type="entry name" value="CBASS_pafABC_assoc_protein"/>
</dbReference>
<dbReference type="PROSITE" id="PS52050">
    <property type="entry name" value="WYL"/>
    <property type="match status" value="1"/>
</dbReference>
<gene>
    <name evidence="4" type="ORF">DWY69_14700</name>
    <name evidence="3" type="ORF">DXC51_17130</name>
</gene>
<feature type="domain" description="WYL" evidence="1">
    <location>
        <begin position="147"/>
        <end position="217"/>
    </location>
</feature>
<evidence type="ECO:0000313" key="3">
    <source>
        <dbReference type="EMBL" id="RGE58222.1"/>
    </source>
</evidence>
<dbReference type="PANTHER" id="PTHR34580">
    <property type="match status" value="1"/>
</dbReference>
<name>A0A3E3I1F4_9FIRM</name>
<dbReference type="Proteomes" id="UP000260812">
    <property type="component" value="Unassembled WGS sequence"/>
</dbReference>
<dbReference type="GeneID" id="97988545"/>
<comment type="caution">
    <text evidence="3">The sequence shown here is derived from an EMBL/GenBank/DDBJ whole genome shotgun (WGS) entry which is preliminary data.</text>
</comment>
<keyword evidence="5" id="KW-1185">Reference proteome</keyword>
<evidence type="ECO:0000313" key="4">
    <source>
        <dbReference type="EMBL" id="RGE71086.1"/>
    </source>
</evidence>
<dbReference type="Pfam" id="PF13280">
    <property type="entry name" value="WYL"/>
    <property type="match status" value="1"/>
</dbReference>
<dbReference type="EMBL" id="QVLV01000012">
    <property type="protein sequence ID" value="RGE58222.1"/>
    <property type="molecule type" value="Genomic_DNA"/>
</dbReference>
<evidence type="ECO:0000259" key="2">
    <source>
        <dbReference type="Pfam" id="PF25583"/>
    </source>
</evidence>
<dbReference type="RefSeq" id="WP_021636361.1">
    <property type="nucleotide sequence ID" value="NZ_CALBAU010000234.1"/>
</dbReference>
<dbReference type="AlphaFoldDB" id="A0A3E3I1F4"/>